<dbReference type="AlphaFoldDB" id="A0A0H1BQ04"/>
<dbReference type="Proteomes" id="UP000053573">
    <property type="component" value="Unassembled WGS sequence"/>
</dbReference>
<protein>
    <submittedName>
        <fullName evidence="2">Uncharacterized protein</fullName>
    </submittedName>
</protein>
<reference evidence="3" key="1">
    <citation type="journal article" date="2015" name="PLoS Genet.">
        <title>The dynamic genome and transcriptome of the human fungal pathogen Blastomyces and close relative Emmonsia.</title>
        <authorList>
            <person name="Munoz J.F."/>
            <person name="Gauthier G.M."/>
            <person name="Desjardins C.A."/>
            <person name="Gallo J.E."/>
            <person name="Holder J."/>
            <person name="Sullivan T.D."/>
            <person name="Marty A.J."/>
            <person name="Carmen J.C."/>
            <person name="Chen Z."/>
            <person name="Ding L."/>
            <person name="Gujja S."/>
            <person name="Magrini V."/>
            <person name="Misas E."/>
            <person name="Mitreva M."/>
            <person name="Priest M."/>
            <person name="Saif S."/>
            <person name="Whiston E.A."/>
            <person name="Young S."/>
            <person name="Zeng Q."/>
            <person name="Goldman W.E."/>
            <person name="Mardis E.R."/>
            <person name="Taylor J.W."/>
            <person name="McEwen J.G."/>
            <person name="Clay O.K."/>
            <person name="Klein B.S."/>
            <person name="Cuomo C.A."/>
        </authorList>
    </citation>
    <scope>NUCLEOTIDE SEQUENCE [LARGE SCALE GENOMIC DNA]</scope>
    <source>
        <strain evidence="3">UAMH 139</strain>
    </source>
</reference>
<dbReference type="EMBL" id="LDEV01000480">
    <property type="protein sequence ID" value="KLJ13117.1"/>
    <property type="molecule type" value="Genomic_DNA"/>
</dbReference>
<comment type="caution">
    <text evidence="2">The sequence shown here is derived from an EMBL/GenBank/DDBJ whole genome shotgun (WGS) entry which is preliminary data.</text>
</comment>
<proteinExistence type="predicted"/>
<evidence type="ECO:0000313" key="3">
    <source>
        <dbReference type="Proteomes" id="UP000053573"/>
    </source>
</evidence>
<organism evidence="2 3">
    <name type="scientific">Blastomyces silverae</name>
    <dbReference type="NCBI Taxonomy" id="2060906"/>
    <lineage>
        <taxon>Eukaryota</taxon>
        <taxon>Fungi</taxon>
        <taxon>Dikarya</taxon>
        <taxon>Ascomycota</taxon>
        <taxon>Pezizomycotina</taxon>
        <taxon>Eurotiomycetes</taxon>
        <taxon>Eurotiomycetidae</taxon>
        <taxon>Onygenales</taxon>
        <taxon>Ajellomycetaceae</taxon>
        <taxon>Blastomyces</taxon>
    </lineage>
</organism>
<gene>
    <name evidence="2" type="ORF">EMPG_09432</name>
</gene>
<feature type="region of interest" description="Disordered" evidence="1">
    <location>
        <begin position="72"/>
        <end position="102"/>
    </location>
</feature>
<name>A0A0H1BQ04_9EURO</name>
<keyword evidence="3" id="KW-1185">Reference proteome</keyword>
<sequence>MTVVGKETLNGFADRAKAERHIRINSLALAKPMVASTLPEQGIFIAAEQDEAYGSDSETGLKGDRAALMQRGCTHGPPQRVPSAVRRPVNTGMPWKPKKLGT</sequence>
<accession>A0A0H1BQ04</accession>
<evidence type="ECO:0000256" key="1">
    <source>
        <dbReference type="SAM" id="MobiDB-lite"/>
    </source>
</evidence>
<evidence type="ECO:0000313" key="2">
    <source>
        <dbReference type="EMBL" id="KLJ13117.1"/>
    </source>
</evidence>